<reference evidence="1 2" key="1">
    <citation type="journal article" date="2021" name="Nat. Plants">
        <title>The Taxus genome provides insights into paclitaxel biosynthesis.</title>
        <authorList>
            <person name="Xiong X."/>
            <person name="Gou J."/>
            <person name="Liao Q."/>
            <person name="Li Y."/>
            <person name="Zhou Q."/>
            <person name="Bi G."/>
            <person name="Li C."/>
            <person name="Du R."/>
            <person name="Wang X."/>
            <person name="Sun T."/>
            <person name="Guo L."/>
            <person name="Liang H."/>
            <person name="Lu P."/>
            <person name="Wu Y."/>
            <person name="Zhang Z."/>
            <person name="Ro D.K."/>
            <person name="Shang Y."/>
            <person name="Huang S."/>
            <person name="Yan J."/>
        </authorList>
    </citation>
    <scope>NUCLEOTIDE SEQUENCE [LARGE SCALE GENOMIC DNA]</scope>
    <source>
        <strain evidence="1">Ta-2019</strain>
    </source>
</reference>
<evidence type="ECO:0000313" key="1">
    <source>
        <dbReference type="EMBL" id="KAH9289861.1"/>
    </source>
</evidence>
<sequence length="105" mass="11636">ASAGMLPPLSSGAARCVHGRVYSSGLHSIVEAFFGALPTSRLSNNVVICSASNASSNSEFSFEIYYQNRLRDSESVTRRPKEIYYKELLLSSSCLRWLVEENLIE</sequence>
<organism evidence="1 2">
    <name type="scientific">Taxus chinensis</name>
    <name type="common">Chinese yew</name>
    <name type="synonym">Taxus wallichiana var. chinensis</name>
    <dbReference type="NCBI Taxonomy" id="29808"/>
    <lineage>
        <taxon>Eukaryota</taxon>
        <taxon>Viridiplantae</taxon>
        <taxon>Streptophyta</taxon>
        <taxon>Embryophyta</taxon>
        <taxon>Tracheophyta</taxon>
        <taxon>Spermatophyta</taxon>
        <taxon>Pinopsida</taxon>
        <taxon>Pinidae</taxon>
        <taxon>Conifers II</taxon>
        <taxon>Cupressales</taxon>
        <taxon>Taxaceae</taxon>
        <taxon>Taxus</taxon>
    </lineage>
</organism>
<feature type="non-terminal residue" evidence="1">
    <location>
        <position position="105"/>
    </location>
</feature>
<accession>A0AA38BZ68</accession>
<proteinExistence type="predicted"/>
<keyword evidence="2" id="KW-1185">Reference proteome</keyword>
<dbReference type="AlphaFoldDB" id="A0AA38BZ68"/>
<dbReference type="EMBL" id="JAHRHJ020003813">
    <property type="protein sequence ID" value="KAH9289861.1"/>
    <property type="molecule type" value="Genomic_DNA"/>
</dbReference>
<dbReference type="Proteomes" id="UP000824469">
    <property type="component" value="Unassembled WGS sequence"/>
</dbReference>
<name>A0AA38BZ68_TAXCH</name>
<comment type="caution">
    <text evidence="1">The sequence shown here is derived from an EMBL/GenBank/DDBJ whole genome shotgun (WGS) entry which is preliminary data.</text>
</comment>
<evidence type="ECO:0000313" key="2">
    <source>
        <dbReference type="Proteomes" id="UP000824469"/>
    </source>
</evidence>
<feature type="non-terminal residue" evidence="1">
    <location>
        <position position="1"/>
    </location>
</feature>
<gene>
    <name evidence="1" type="ORF">KI387_033978</name>
</gene>
<protein>
    <submittedName>
        <fullName evidence="1">Uncharacterized protein</fullName>
    </submittedName>
</protein>